<name>A0A6A5HSN4_CAERE</name>
<evidence type="ECO:0000313" key="2">
    <source>
        <dbReference type="Proteomes" id="UP000483820"/>
    </source>
</evidence>
<dbReference type="RefSeq" id="XP_053592224.1">
    <property type="nucleotide sequence ID" value="XM_053723579.1"/>
</dbReference>
<dbReference type="EMBL" id="WUAV01000001">
    <property type="protein sequence ID" value="KAF1770928.1"/>
    <property type="molecule type" value="Genomic_DNA"/>
</dbReference>
<dbReference type="CTD" id="78773395"/>
<comment type="caution">
    <text evidence="1">The sequence shown here is derived from an EMBL/GenBank/DDBJ whole genome shotgun (WGS) entry which is preliminary data.</text>
</comment>
<dbReference type="AlphaFoldDB" id="A0A6A5HSN4"/>
<evidence type="ECO:0008006" key="3">
    <source>
        <dbReference type="Google" id="ProtNLM"/>
    </source>
</evidence>
<dbReference type="PANTHER" id="PTHR32525:SF0">
    <property type="entry name" value="DOMAIN OF UNKNOWN FUNCTION WSN DOMAIN-CONTAINING PROTEIN-RELATED"/>
    <property type="match status" value="1"/>
</dbReference>
<evidence type="ECO:0000313" key="1">
    <source>
        <dbReference type="EMBL" id="KAF1770928.1"/>
    </source>
</evidence>
<organism evidence="1 2">
    <name type="scientific">Caenorhabditis remanei</name>
    <name type="common">Caenorhabditis vulgaris</name>
    <dbReference type="NCBI Taxonomy" id="31234"/>
    <lineage>
        <taxon>Eukaryota</taxon>
        <taxon>Metazoa</taxon>
        <taxon>Ecdysozoa</taxon>
        <taxon>Nematoda</taxon>
        <taxon>Chromadorea</taxon>
        <taxon>Rhabditida</taxon>
        <taxon>Rhabditina</taxon>
        <taxon>Rhabditomorpha</taxon>
        <taxon>Rhabditoidea</taxon>
        <taxon>Rhabditidae</taxon>
        <taxon>Peloderinae</taxon>
        <taxon>Caenorhabditis</taxon>
    </lineage>
</organism>
<dbReference type="Proteomes" id="UP000483820">
    <property type="component" value="Chromosome I"/>
</dbReference>
<proteinExistence type="predicted"/>
<dbReference type="KEGG" id="crq:GCK72_002752"/>
<sequence length="172" mass="19005">MAEWNKNAKVMKYSKPDDDNNIALIGENIKRMGEVIGEVKKENLKFKTLEHVFDSRLHRSGSRDLKHIPAFSEGSSNIGLISKDFENDWIQSVVGNEYPKLAAALKSLEIIQKLTEDVENSLGSPSKDTLKSISEVVNSITDASQLTVSFDDLASKLKDVQESISASNIIPA</sequence>
<reference evidence="1 2" key="1">
    <citation type="submission" date="2019-12" db="EMBL/GenBank/DDBJ databases">
        <title>Chromosome-level assembly of the Caenorhabditis remanei genome.</title>
        <authorList>
            <person name="Teterina A.A."/>
            <person name="Willis J.H."/>
            <person name="Phillips P.C."/>
        </authorList>
    </citation>
    <scope>NUCLEOTIDE SEQUENCE [LARGE SCALE GENOMIC DNA]</scope>
    <source>
        <strain evidence="1 2">PX506</strain>
        <tissue evidence="1">Whole organism</tissue>
    </source>
</reference>
<dbReference type="PANTHER" id="PTHR32525">
    <property type="entry name" value="PROTEIN-TYROSINE-PHOSPHATASE"/>
    <property type="match status" value="1"/>
</dbReference>
<accession>A0A6A5HSN4</accession>
<dbReference type="GeneID" id="78773395"/>
<gene>
    <name evidence="1" type="ORF">GCK72_002752</name>
</gene>
<protein>
    <recommendedName>
        <fullName evidence="3">Domain of unknown function WSN domain-containing protein</fullName>
    </recommendedName>
</protein>